<feature type="disulfide bond" evidence="21">
    <location>
        <begin position="209"/>
        <end position="423"/>
    </location>
</feature>
<feature type="binding site" evidence="20">
    <location>
        <position position="332"/>
    </location>
    <ligand>
        <name>Ca(2+)</name>
        <dbReference type="ChEBI" id="CHEBI:29108"/>
        <label>2</label>
    </ligand>
</feature>
<keyword evidence="11 20" id="KW-0106">Calcium</keyword>
<feature type="disulfide bond" evidence="21">
    <location>
        <begin position="156"/>
        <end position="161"/>
    </location>
</feature>
<feature type="binding site" evidence="19">
    <location>
        <position position="253"/>
    </location>
    <ligand>
        <name>substrate</name>
    </ligand>
</feature>
<feature type="disulfide bond" evidence="21">
    <location>
        <begin position="290"/>
        <end position="316"/>
    </location>
</feature>
<dbReference type="SUPFAM" id="SSF48113">
    <property type="entry name" value="Heme-dependent peroxidases"/>
    <property type="match status" value="1"/>
</dbReference>
<evidence type="ECO:0000256" key="6">
    <source>
        <dbReference type="ARBA" id="ARBA00022525"/>
    </source>
</evidence>
<feature type="active site" description="Proton acceptor" evidence="18">
    <location>
        <position position="154"/>
    </location>
</feature>
<keyword evidence="24" id="KW-1185">Reference proteome</keyword>
<keyword evidence="12" id="KW-0560">Oxidoreductase</keyword>
<keyword evidence="10" id="KW-0732">Signal</keyword>
<feature type="binding site" evidence="20">
    <location>
        <position position="350"/>
    </location>
    <ligand>
        <name>Ca(2+)</name>
        <dbReference type="ChEBI" id="CHEBI:29108"/>
        <label>2</label>
    </ligand>
</feature>
<accession>A0AAD8SN64</accession>
<proteinExistence type="inferred from homology"/>
<comment type="similarity">
    <text evidence="4">Belongs to the peroxidase family. Ascorbate peroxidase subfamily.</text>
</comment>
<name>A0AAD8SN64_LOLMU</name>
<feature type="binding site" evidence="20">
    <location>
        <position position="162"/>
    </location>
    <ligand>
        <name>Ca(2+)</name>
        <dbReference type="ChEBI" id="CHEBI:29108"/>
        <label>1</label>
    </ligand>
</feature>
<evidence type="ECO:0000256" key="8">
    <source>
        <dbReference type="ARBA" id="ARBA00022617"/>
    </source>
</evidence>
<dbReference type="FunFam" id="1.10.520.10:FF:000006">
    <property type="entry name" value="Peroxidase"/>
    <property type="match status" value="1"/>
</dbReference>
<gene>
    <name evidence="23" type="ORF">QYE76_048863</name>
</gene>
<dbReference type="GO" id="GO:0140825">
    <property type="term" value="F:lactoperoxidase activity"/>
    <property type="evidence" value="ECO:0007669"/>
    <property type="project" value="UniProtKB-EC"/>
</dbReference>
<dbReference type="CDD" id="cd00693">
    <property type="entry name" value="secretory_peroxidase"/>
    <property type="match status" value="1"/>
</dbReference>
<evidence type="ECO:0000256" key="15">
    <source>
        <dbReference type="ARBA" id="ARBA00023180"/>
    </source>
</evidence>
<dbReference type="InterPro" id="IPR002016">
    <property type="entry name" value="Haem_peroxidase"/>
</dbReference>
<feature type="binding site" evidence="20">
    <location>
        <position position="177"/>
    </location>
    <ligand>
        <name>Ca(2+)</name>
        <dbReference type="ChEBI" id="CHEBI:29108"/>
        <label>1</label>
    </ligand>
</feature>
<evidence type="ECO:0000313" key="24">
    <source>
        <dbReference type="Proteomes" id="UP001231189"/>
    </source>
</evidence>
<dbReference type="InterPro" id="IPR019793">
    <property type="entry name" value="Peroxidases_heam-ligand_BS"/>
</dbReference>
<evidence type="ECO:0000256" key="12">
    <source>
        <dbReference type="ARBA" id="ARBA00023002"/>
    </source>
</evidence>
<dbReference type="Gene3D" id="1.10.520.10">
    <property type="match status" value="1"/>
</dbReference>
<dbReference type="FunFam" id="1.10.420.10:FF:000012">
    <property type="entry name" value="Peroxidase"/>
    <property type="match status" value="1"/>
</dbReference>
<evidence type="ECO:0000256" key="16">
    <source>
        <dbReference type="ARBA" id="ARBA00023283"/>
    </source>
</evidence>
<dbReference type="GO" id="GO:0006979">
    <property type="term" value="P:response to oxidative stress"/>
    <property type="evidence" value="ECO:0007669"/>
    <property type="project" value="InterPro"/>
</dbReference>
<keyword evidence="7" id="KW-0575">Peroxidase</keyword>
<keyword evidence="17" id="KW-0376">Hydrogen peroxide</keyword>
<evidence type="ECO:0000256" key="4">
    <source>
        <dbReference type="ARBA" id="ARBA00006873"/>
    </source>
</evidence>
<keyword evidence="14 21" id="KW-1015">Disulfide bond</keyword>
<protein>
    <recommendedName>
        <fullName evidence="5">peroxidase</fullName>
        <ecNumber evidence="5">1.11.1.7</ecNumber>
    </recommendedName>
</protein>
<feature type="binding site" evidence="20">
    <location>
        <position position="155"/>
    </location>
    <ligand>
        <name>Ca(2+)</name>
        <dbReference type="ChEBI" id="CHEBI:29108"/>
        <label>1</label>
    </ligand>
</feature>
<evidence type="ECO:0000259" key="22">
    <source>
        <dbReference type="PROSITE" id="PS50873"/>
    </source>
</evidence>
<comment type="caution">
    <text evidence="23">The sequence shown here is derived from an EMBL/GenBank/DDBJ whole genome shotgun (WGS) entry which is preliminary data.</text>
</comment>
<dbReference type="PRINTS" id="PR00458">
    <property type="entry name" value="PEROXIDASE"/>
</dbReference>
<dbReference type="GO" id="GO:0042744">
    <property type="term" value="P:hydrogen peroxide catabolic process"/>
    <property type="evidence" value="ECO:0007669"/>
    <property type="project" value="UniProtKB-KW"/>
</dbReference>
<dbReference type="EMBL" id="JAUUTY010000003">
    <property type="protein sequence ID" value="KAK1660704.1"/>
    <property type="molecule type" value="Genomic_DNA"/>
</dbReference>
<dbReference type="PROSITE" id="PS00435">
    <property type="entry name" value="PEROXIDASE_1"/>
    <property type="match status" value="1"/>
</dbReference>
<evidence type="ECO:0000256" key="2">
    <source>
        <dbReference type="ARBA" id="ARBA00002322"/>
    </source>
</evidence>
<keyword evidence="9 20" id="KW-0479">Metal-binding</keyword>
<dbReference type="GO" id="GO:0005576">
    <property type="term" value="C:extracellular region"/>
    <property type="evidence" value="ECO:0007669"/>
    <property type="project" value="UniProtKB-SubCell"/>
</dbReference>
<dbReference type="GO" id="GO:0046872">
    <property type="term" value="F:metal ion binding"/>
    <property type="evidence" value="ECO:0007669"/>
    <property type="project" value="UniProtKB-KW"/>
</dbReference>
<keyword evidence="8" id="KW-0349">Heme</keyword>
<dbReference type="Pfam" id="PF00141">
    <property type="entry name" value="peroxidase"/>
    <property type="match status" value="1"/>
</dbReference>
<evidence type="ECO:0000256" key="5">
    <source>
        <dbReference type="ARBA" id="ARBA00012313"/>
    </source>
</evidence>
<evidence type="ECO:0000256" key="7">
    <source>
        <dbReference type="ARBA" id="ARBA00022559"/>
    </source>
</evidence>
<evidence type="ECO:0000256" key="10">
    <source>
        <dbReference type="ARBA" id="ARBA00022729"/>
    </source>
</evidence>
<dbReference type="PRINTS" id="PR00461">
    <property type="entry name" value="PLPEROXIDASE"/>
</dbReference>
<feature type="domain" description="Plant heme peroxidase family profile" evidence="22">
    <location>
        <begin position="113"/>
        <end position="427"/>
    </location>
</feature>
<dbReference type="PROSITE" id="PS50873">
    <property type="entry name" value="PEROXIDASE_4"/>
    <property type="match status" value="1"/>
</dbReference>
<feature type="binding site" evidence="20">
    <location>
        <position position="355"/>
    </location>
    <ligand>
        <name>Ca(2+)</name>
        <dbReference type="ChEBI" id="CHEBI:29108"/>
        <label>2</label>
    </ligand>
</feature>
<organism evidence="23 24">
    <name type="scientific">Lolium multiflorum</name>
    <name type="common">Italian ryegrass</name>
    <name type="synonym">Lolium perenne subsp. multiflorum</name>
    <dbReference type="NCBI Taxonomy" id="4521"/>
    <lineage>
        <taxon>Eukaryota</taxon>
        <taxon>Viridiplantae</taxon>
        <taxon>Streptophyta</taxon>
        <taxon>Embryophyta</taxon>
        <taxon>Tracheophyta</taxon>
        <taxon>Spermatophyta</taxon>
        <taxon>Magnoliopsida</taxon>
        <taxon>Liliopsida</taxon>
        <taxon>Poales</taxon>
        <taxon>Poaceae</taxon>
        <taxon>BOP clade</taxon>
        <taxon>Pooideae</taxon>
        <taxon>Poodae</taxon>
        <taxon>Poeae</taxon>
        <taxon>Poeae Chloroplast Group 2 (Poeae type)</taxon>
        <taxon>Loliodinae</taxon>
        <taxon>Loliinae</taxon>
        <taxon>Lolium</taxon>
    </lineage>
</organism>
<comment type="cofactor">
    <cofactor evidence="20">
        <name>Ca(2+)</name>
        <dbReference type="ChEBI" id="CHEBI:29108"/>
    </cofactor>
    <text evidence="20">Binds 2 calcium ions per subunit.</text>
</comment>
<comment type="function">
    <text evidence="2">Removal of H(2)O(2), oxidation of toxic reductants, biosynthesis and degradation of lignin, suberization, auxin catabolism, response to environmental stresses such as wounding, pathogen attack and oxidative stress. These functions might be dependent on each isozyme/isoform in each plant tissue.</text>
</comment>
<evidence type="ECO:0000256" key="9">
    <source>
        <dbReference type="ARBA" id="ARBA00022723"/>
    </source>
</evidence>
<evidence type="ECO:0000256" key="19">
    <source>
        <dbReference type="PIRSR" id="PIRSR600823-2"/>
    </source>
</evidence>
<evidence type="ECO:0000256" key="1">
    <source>
        <dbReference type="ARBA" id="ARBA00000189"/>
    </source>
</evidence>
<feature type="disulfide bond" evidence="21">
    <location>
        <begin position="123"/>
        <end position="203"/>
    </location>
</feature>
<keyword evidence="15" id="KW-0325">Glycoprotein</keyword>
<keyword evidence="13 20" id="KW-0408">Iron</keyword>
<comment type="catalytic activity">
    <reaction evidence="1">
        <text>2 a phenolic donor + H2O2 = 2 a phenolic radical donor + 2 H2O</text>
        <dbReference type="Rhea" id="RHEA:56136"/>
        <dbReference type="ChEBI" id="CHEBI:15377"/>
        <dbReference type="ChEBI" id="CHEBI:16240"/>
        <dbReference type="ChEBI" id="CHEBI:139520"/>
        <dbReference type="ChEBI" id="CHEBI:139521"/>
        <dbReference type="EC" id="1.11.1.7"/>
    </reaction>
</comment>
<feature type="binding site" description="axial binding residue" evidence="20">
    <location>
        <position position="283"/>
    </location>
    <ligand>
        <name>heme b</name>
        <dbReference type="ChEBI" id="CHEBI:60344"/>
    </ligand>
    <ligandPart>
        <name>Fe</name>
        <dbReference type="ChEBI" id="CHEBI:18248"/>
    </ligandPart>
</feature>
<dbReference type="PANTHER" id="PTHR31235">
    <property type="entry name" value="PEROXIDASE 25-RELATED"/>
    <property type="match status" value="1"/>
</dbReference>
<dbReference type="InterPro" id="IPR000823">
    <property type="entry name" value="Peroxidase_pln"/>
</dbReference>
<feature type="binding site" evidence="20">
    <location>
        <position position="164"/>
    </location>
    <ligand>
        <name>Ca(2+)</name>
        <dbReference type="ChEBI" id="CHEBI:29108"/>
        <label>1</label>
    </ligand>
</feature>
<dbReference type="EC" id="1.11.1.7" evidence="5"/>
<dbReference type="GO" id="GO:0020037">
    <property type="term" value="F:heme binding"/>
    <property type="evidence" value="ECO:0007669"/>
    <property type="project" value="InterPro"/>
</dbReference>
<evidence type="ECO:0000313" key="23">
    <source>
        <dbReference type="EMBL" id="KAK1660704.1"/>
    </source>
</evidence>
<comment type="cofactor">
    <cofactor evidence="20">
        <name>heme b</name>
        <dbReference type="ChEBI" id="CHEBI:60344"/>
    </cofactor>
    <text evidence="20">Binds 1 heme b (iron(II)-protoporphyrin IX) group per subunit.</text>
</comment>
<dbReference type="Gene3D" id="1.10.420.10">
    <property type="entry name" value="Peroxidase, domain 2"/>
    <property type="match status" value="1"/>
</dbReference>
<evidence type="ECO:0000256" key="3">
    <source>
        <dbReference type="ARBA" id="ARBA00004613"/>
    </source>
</evidence>
<dbReference type="InterPro" id="IPR033905">
    <property type="entry name" value="Secretory_peroxidase"/>
</dbReference>
<evidence type="ECO:0000256" key="11">
    <source>
        <dbReference type="ARBA" id="ARBA00022837"/>
    </source>
</evidence>
<feature type="binding site" evidence="20">
    <location>
        <position position="160"/>
    </location>
    <ligand>
        <name>Ca(2+)</name>
        <dbReference type="ChEBI" id="CHEBI:29108"/>
        <label>1</label>
    </ligand>
</feature>
<dbReference type="AlphaFoldDB" id="A0AAD8SN64"/>
<evidence type="ECO:0000256" key="18">
    <source>
        <dbReference type="PIRSR" id="PIRSR600823-1"/>
    </source>
</evidence>
<feature type="binding site" evidence="20">
    <location>
        <position position="158"/>
    </location>
    <ligand>
        <name>Ca(2+)</name>
        <dbReference type="ChEBI" id="CHEBI:29108"/>
        <label>1</label>
    </ligand>
</feature>
<keyword evidence="16" id="KW-0873">Pyrrolidone carboxylic acid</keyword>
<reference evidence="23" key="1">
    <citation type="submission" date="2023-07" db="EMBL/GenBank/DDBJ databases">
        <title>A chromosome-level genome assembly of Lolium multiflorum.</title>
        <authorList>
            <person name="Chen Y."/>
            <person name="Copetti D."/>
            <person name="Kolliker R."/>
            <person name="Studer B."/>
        </authorList>
    </citation>
    <scope>NUCLEOTIDE SEQUENCE</scope>
    <source>
        <strain evidence="23">02402/16</strain>
        <tissue evidence="23">Leaf</tissue>
    </source>
</reference>
<keyword evidence="6" id="KW-0964">Secreted</keyword>
<evidence type="ECO:0000256" key="21">
    <source>
        <dbReference type="PIRSR" id="PIRSR600823-5"/>
    </source>
</evidence>
<evidence type="ECO:0000256" key="20">
    <source>
        <dbReference type="PIRSR" id="PIRSR600823-3"/>
    </source>
</evidence>
<evidence type="ECO:0000256" key="17">
    <source>
        <dbReference type="ARBA" id="ARBA00023324"/>
    </source>
</evidence>
<evidence type="ECO:0000256" key="13">
    <source>
        <dbReference type="ARBA" id="ARBA00023004"/>
    </source>
</evidence>
<dbReference type="Proteomes" id="UP001231189">
    <property type="component" value="Unassembled WGS sequence"/>
</dbReference>
<dbReference type="InterPro" id="IPR010255">
    <property type="entry name" value="Haem_peroxidase_sf"/>
</dbReference>
<sequence>MRRFSYNSSARCCSSISSARRRRCSFSARRRSPLSSARRRRASSDVAASNIAMVSASAASSHASFSVVSGLTSNSGGGGDGGGGDMKLSVVLLFSLVAVQAALLGAPSAKASGLKVGYYNKKCRGVEDVVKGHIIRAIKKNPRVGAALVGLVFHDCFVRGCDGSVLLDKSAQNPNPEKDAKANIGLAAFDILETIKANIEKKCPGVVSCSDILVYAARDATKILSKGHINYDVPAGRLDGLVSSASQADKELPDSTFTAQQLIKSFALKNFDVEELVILSGAHSIGMAHCSSFKGRLAAPADQITPAYRNLLNYKCDQSANPPVVNNVRDEDYTTVAKYMPGFKSRVRKTRDLFDNSYYHNNLARIVSFNSDWQLLTHTEARGHVHEYADNGTLWNEDFAASMVKLSMLSMPAGSKGGIRKKCSIVSY</sequence>
<comment type="subcellular location">
    <subcellularLocation>
        <location evidence="3">Secreted</location>
    </subcellularLocation>
</comment>
<evidence type="ECO:0000256" key="14">
    <source>
        <dbReference type="ARBA" id="ARBA00023157"/>
    </source>
</evidence>